<sequence>MIWPALALTLVLAAPTDAACRQALALGLDISGSVDTTEYRLQLDGLAAALQRPRVVAALLDDPETPVDLAIFEWSDPGQVRLTQRWASVVSRNVIDDIAARLRDATRPAFGPSTGLGAAMAFGAGLLAQRAGCWQRTLDISGDGPRNTGPRPRDVRAGGTLDGITVNALAIGADAPSSGDARQVEIAELSSYFRAEVIHGPDAFVETALGFDDYADAMERKLLRELRVVVLGAAQ</sequence>
<evidence type="ECO:0000313" key="1">
    <source>
        <dbReference type="EMBL" id="MBJ3762729.1"/>
    </source>
</evidence>
<organism evidence="1 2">
    <name type="scientific">Palleronia pontilimi</name>
    <dbReference type="NCBI Taxonomy" id="1964209"/>
    <lineage>
        <taxon>Bacteria</taxon>
        <taxon>Pseudomonadati</taxon>
        <taxon>Pseudomonadota</taxon>
        <taxon>Alphaproteobacteria</taxon>
        <taxon>Rhodobacterales</taxon>
        <taxon>Roseobacteraceae</taxon>
        <taxon>Palleronia</taxon>
    </lineage>
</organism>
<dbReference type="AlphaFoldDB" id="A0A934I928"/>
<dbReference type="Pfam" id="PF06707">
    <property type="entry name" value="DUF1194"/>
    <property type="match status" value="1"/>
</dbReference>
<dbReference type="RefSeq" id="WP_198915899.1">
    <property type="nucleotide sequence ID" value="NZ_JAEKPD010000007.1"/>
</dbReference>
<evidence type="ECO:0000313" key="2">
    <source>
        <dbReference type="Proteomes" id="UP000642488"/>
    </source>
</evidence>
<gene>
    <name evidence="1" type="ORF">ILP92_08230</name>
</gene>
<dbReference type="InterPro" id="IPR010607">
    <property type="entry name" value="DUF1194"/>
</dbReference>
<proteinExistence type="predicted"/>
<protein>
    <submittedName>
        <fullName evidence="1">DUF1194 domain-containing protein</fullName>
    </submittedName>
</protein>
<keyword evidence="2" id="KW-1185">Reference proteome</keyword>
<dbReference type="EMBL" id="JAEKPD010000007">
    <property type="protein sequence ID" value="MBJ3762729.1"/>
    <property type="molecule type" value="Genomic_DNA"/>
</dbReference>
<accession>A0A934I928</accession>
<reference evidence="1" key="1">
    <citation type="submission" date="2020-12" db="EMBL/GenBank/DDBJ databases">
        <title>Bacterial taxonomy.</title>
        <authorList>
            <person name="Pan X."/>
        </authorList>
    </citation>
    <scope>NUCLEOTIDE SEQUENCE</scope>
    <source>
        <strain evidence="1">KCTC 52957</strain>
    </source>
</reference>
<dbReference type="SUPFAM" id="SSF53300">
    <property type="entry name" value="vWA-like"/>
    <property type="match status" value="1"/>
</dbReference>
<comment type="caution">
    <text evidence="1">The sequence shown here is derived from an EMBL/GenBank/DDBJ whole genome shotgun (WGS) entry which is preliminary data.</text>
</comment>
<dbReference type="InterPro" id="IPR036465">
    <property type="entry name" value="vWFA_dom_sf"/>
</dbReference>
<dbReference type="Proteomes" id="UP000642488">
    <property type="component" value="Unassembled WGS sequence"/>
</dbReference>
<name>A0A934I928_9RHOB</name>